<dbReference type="RefSeq" id="WP_120471881.1">
    <property type="nucleotide sequence ID" value="NZ_RAYQ01000026.1"/>
</dbReference>
<name>A0A3A9AAC9_9FIRM</name>
<dbReference type="InterPro" id="IPR038717">
    <property type="entry name" value="Tc1-like_DDE_dom"/>
</dbReference>
<dbReference type="Pfam" id="PF13358">
    <property type="entry name" value="DDE_3"/>
    <property type="match status" value="1"/>
</dbReference>
<dbReference type="Pfam" id="PF13565">
    <property type="entry name" value="HTH_32"/>
    <property type="match status" value="1"/>
</dbReference>
<dbReference type="InterPro" id="IPR012337">
    <property type="entry name" value="RNaseH-like_sf"/>
</dbReference>
<dbReference type="SUPFAM" id="SSF53098">
    <property type="entry name" value="Ribonuclease H-like"/>
    <property type="match status" value="1"/>
</dbReference>
<protein>
    <submittedName>
        <fullName evidence="2">IS630 family transposase</fullName>
    </submittedName>
</protein>
<dbReference type="SUPFAM" id="SSF46689">
    <property type="entry name" value="Homeodomain-like"/>
    <property type="match status" value="1"/>
</dbReference>
<gene>
    <name evidence="2" type="ORF">D7V94_18965</name>
</gene>
<dbReference type="OrthoDB" id="2375382at2"/>
<sequence length="387" mass="44707">MPALPYSITISNEERTYLRSLIKTRTIQAQVVDRARMLLWKSEAKTDKAIADGLGVSVNTVRRCIDRYLNNGINLAIFDDERSGRPVEVTDDAKSWIVSIACQKPCDPGYAAELWTLAALHKHIQMHAEEAGYPRLKTVTKPWLQKYLKKMDIKPFKIKYYLERKDPDFENKMHDVLPVYKQVEMQLDDDGNIIIPDSGHLTHTVSYDEKPGIQAIANKYPDHNPTEENGYVRRDYEYVRLGTLSLLAGIDLLTGEVIPLVSQSHKSSDFIRFLKILDAKYPEGDTIRLILDNHSAHTSKETRKFLATLPEDRFVFVFTPAHTSWLNMIESFFSKMTKQMLKGIRVNSKEELSERIYRYFNEINADPIVYHWTYKMDEIDPDEAATI</sequence>
<dbReference type="NCBIfam" id="NF033545">
    <property type="entry name" value="transpos_IS630"/>
    <property type="match status" value="1"/>
</dbReference>
<proteinExistence type="predicted"/>
<organism evidence="2 3">
    <name type="scientific">Parablautia intestinalis</name>
    <dbReference type="NCBI Taxonomy" id="2320100"/>
    <lineage>
        <taxon>Bacteria</taxon>
        <taxon>Bacillati</taxon>
        <taxon>Bacillota</taxon>
        <taxon>Clostridia</taxon>
        <taxon>Lachnospirales</taxon>
        <taxon>Lachnospiraceae</taxon>
        <taxon>Parablautia</taxon>
    </lineage>
</organism>
<accession>A0A3A9AAC9</accession>
<keyword evidence="3" id="KW-1185">Reference proteome</keyword>
<dbReference type="Proteomes" id="UP000280696">
    <property type="component" value="Unassembled WGS sequence"/>
</dbReference>
<feature type="domain" description="Tc1-like transposase DDE" evidence="1">
    <location>
        <begin position="228"/>
        <end position="352"/>
    </location>
</feature>
<evidence type="ECO:0000313" key="2">
    <source>
        <dbReference type="EMBL" id="RKI88660.1"/>
    </source>
</evidence>
<reference evidence="2 3" key="1">
    <citation type="submission" date="2018-09" db="EMBL/GenBank/DDBJ databases">
        <title>Murine metabolic-syndrome-specific gut microbial biobank.</title>
        <authorList>
            <person name="Liu C."/>
        </authorList>
    </citation>
    <scope>NUCLEOTIDE SEQUENCE [LARGE SCALE GENOMIC DNA]</scope>
    <source>
        <strain evidence="2 3">0.1xD8-82</strain>
    </source>
</reference>
<evidence type="ECO:0000259" key="1">
    <source>
        <dbReference type="Pfam" id="PF13358"/>
    </source>
</evidence>
<dbReference type="GO" id="GO:0003676">
    <property type="term" value="F:nucleic acid binding"/>
    <property type="evidence" value="ECO:0007669"/>
    <property type="project" value="InterPro"/>
</dbReference>
<dbReference type="Gene3D" id="3.30.420.10">
    <property type="entry name" value="Ribonuclease H-like superfamily/Ribonuclease H"/>
    <property type="match status" value="1"/>
</dbReference>
<dbReference type="InterPro" id="IPR036397">
    <property type="entry name" value="RNaseH_sf"/>
</dbReference>
<evidence type="ECO:0000313" key="3">
    <source>
        <dbReference type="Proteomes" id="UP000280696"/>
    </source>
</evidence>
<comment type="caution">
    <text evidence="2">The sequence shown here is derived from an EMBL/GenBank/DDBJ whole genome shotgun (WGS) entry which is preliminary data.</text>
</comment>
<dbReference type="InterPro" id="IPR009057">
    <property type="entry name" value="Homeodomain-like_sf"/>
</dbReference>
<dbReference type="AlphaFoldDB" id="A0A3A9AAC9"/>
<dbReference type="InterPro" id="IPR047655">
    <property type="entry name" value="Transpos_IS630-like"/>
</dbReference>
<dbReference type="EMBL" id="RAYQ01000026">
    <property type="protein sequence ID" value="RKI88660.1"/>
    <property type="molecule type" value="Genomic_DNA"/>
</dbReference>